<evidence type="ECO:0000313" key="2">
    <source>
        <dbReference type="EMBL" id="GAA4451183.1"/>
    </source>
</evidence>
<comment type="caution">
    <text evidence="2">The sequence shown here is derived from an EMBL/GenBank/DDBJ whole genome shotgun (WGS) entry which is preliminary data.</text>
</comment>
<feature type="compositionally biased region" description="Acidic residues" evidence="1">
    <location>
        <begin position="53"/>
        <end position="74"/>
    </location>
</feature>
<keyword evidence="3" id="KW-1185">Reference proteome</keyword>
<evidence type="ECO:0000313" key="3">
    <source>
        <dbReference type="Proteomes" id="UP001501175"/>
    </source>
</evidence>
<dbReference type="RefSeq" id="WP_345241740.1">
    <property type="nucleotide sequence ID" value="NZ_BAABHD010000014.1"/>
</dbReference>
<organism evidence="2 3">
    <name type="scientific">Nibrella saemangeumensis</name>
    <dbReference type="NCBI Taxonomy" id="1084526"/>
    <lineage>
        <taxon>Bacteria</taxon>
        <taxon>Pseudomonadati</taxon>
        <taxon>Bacteroidota</taxon>
        <taxon>Cytophagia</taxon>
        <taxon>Cytophagales</taxon>
        <taxon>Spirosomataceae</taxon>
        <taxon>Nibrella</taxon>
    </lineage>
</organism>
<protein>
    <submittedName>
        <fullName evidence="2">Uncharacterized protein</fullName>
    </submittedName>
</protein>
<evidence type="ECO:0000256" key="1">
    <source>
        <dbReference type="SAM" id="MobiDB-lite"/>
    </source>
</evidence>
<name>A0ABP8MLM0_9BACT</name>
<proteinExistence type="predicted"/>
<accession>A0ABP8MLM0</accession>
<feature type="region of interest" description="Disordered" evidence="1">
    <location>
        <begin position="1"/>
        <end position="103"/>
    </location>
</feature>
<dbReference type="Proteomes" id="UP001501175">
    <property type="component" value="Unassembled WGS sequence"/>
</dbReference>
<reference evidence="3" key="1">
    <citation type="journal article" date="2019" name="Int. J. Syst. Evol. Microbiol.">
        <title>The Global Catalogue of Microorganisms (GCM) 10K type strain sequencing project: providing services to taxonomists for standard genome sequencing and annotation.</title>
        <authorList>
            <consortium name="The Broad Institute Genomics Platform"/>
            <consortium name="The Broad Institute Genome Sequencing Center for Infectious Disease"/>
            <person name="Wu L."/>
            <person name="Ma J."/>
        </authorList>
    </citation>
    <scope>NUCLEOTIDE SEQUENCE [LARGE SCALE GENOMIC DNA]</scope>
    <source>
        <strain evidence="3">JCM 17927</strain>
    </source>
</reference>
<dbReference type="EMBL" id="BAABHD010000014">
    <property type="protein sequence ID" value="GAA4451183.1"/>
    <property type="molecule type" value="Genomic_DNA"/>
</dbReference>
<sequence>MKTERKTPQTEVDPQQGIAGARAQFGLGKDNTELVGSRVGRINPDNFSNEGPTAEDDMNSDERLDEEAINDDFNDSYRVGGDTSHDRDDNYQLGSSTARTSGE</sequence>
<gene>
    <name evidence="2" type="ORF">GCM10023189_12850</name>
</gene>
<feature type="compositionally biased region" description="Polar residues" evidence="1">
    <location>
        <begin position="92"/>
        <end position="103"/>
    </location>
</feature>